<dbReference type="Proteomes" id="UP000596351">
    <property type="component" value="Chromosome"/>
</dbReference>
<accession>A0ABX7EZH1</accession>
<name>A0ABX7EZH1_9HYPH</name>
<feature type="transmembrane region" description="Helical" evidence="8">
    <location>
        <begin position="289"/>
        <end position="308"/>
    </location>
</feature>
<dbReference type="PANTHER" id="PTHR21716:SF53">
    <property type="entry name" value="PERMEASE PERM-RELATED"/>
    <property type="match status" value="1"/>
</dbReference>
<protein>
    <submittedName>
        <fullName evidence="9">AI-2E family transporter</fullName>
    </submittedName>
</protein>
<dbReference type="InterPro" id="IPR002549">
    <property type="entry name" value="AI-2E-like"/>
</dbReference>
<keyword evidence="4" id="KW-1003">Cell membrane</keyword>
<evidence type="ECO:0000256" key="6">
    <source>
        <dbReference type="ARBA" id="ARBA00022989"/>
    </source>
</evidence>
<keyword evidence="10" id="KW-1185">Reference proteome</keyword>
<evidence type="ECO:0000256" key="4">
    <source>
        <dbReference type="ARBA" id="ARBA00022475"/>
    </source>
</evidence>
<reference evidence="9 10" key="1">
    <citation type="submission" date="2018-09" db="EMBL/GenBank/DDBJ databases">
        <title>Rhizobium sp. MAE2-X.</title>
        <authorList>
            <person name="Lee Y."/>
            <person name="Jeon C.O."/>
        </authorList>
    </citation>
    <scope>NUCLEOTIDE SEQUENCE [LARGE SCALE GENOMIC DNA]</scope>
    <source>
        <strain evidence="9 10">MAE2-X</strain>
    </source>
</reference>
<evidence type="ECO:0000256" key="3">
    <source>
        <dbReference type="ARBA" id="ARBA00022448"/>
    </source>
</evidence>
<evidence type="ECO:0000313" key="9">
    <source>
        <dbReference type="EMBL" id="QRF53729.1"/>
    </source>
</evidence>
<feature type="transmembrane region" description="Helical" evidence="8">
    <location>
        <begin position="45"/>
        <end position="78"/>
    </location>
</feature>
<evidence type="ECO:0000256" key="7">
    <source>
        <dbReference type="ARBA" id="ARBA00023136"/>
    </source>
</evidence>
<evidence type="ECO:0000313" key="10">
    <source>
        <dbReference type="Proteomes" id="UP000596351"/>
    </source>
</evidence>
<gene>
    <name evidence="9" type="ORF">D4A92_20875</name>
</gene>
<keyword evidence="6 8" id="KW-1133">Transmembrane helix</keyword>
<dbReference type="PANTHER" id="PTHR21716">
    <property type="entry name" value="TRANSMEMBRANE PROTEIN"/>
    <property type="match status" value="1"/>
</dbReference>
<feature type="transmembrane region" description="Helical" evidence="8">
    <location>
        <begin position="225"/>
        <end position="248"/>
    </location>
</feature>
<evidence type="ECO:0000256" key="1">
    <source>
        <dbReference type="ARBA" id="ARBA00004651"/>
    </source>
</evidence>
<feature type="transmembrane region" description="Helical" evidence="8">
    <location>
        <begin position="174"/>
        <end position="191"/>
    </location>
</feature>
<keyword evidence="3" id="KW-0813">Transport</keyword>
<feature type="transmembrane region" description="Helical" evidence="8">
    <location>
        <begin position="328"/>
        <end position="355"/>
    </location>
</feature>
<keyword evidence="5 8" id="KW-0812">Transmembrane</keyword>
<comment type="similarity">
    <text evidence="2">Belongs to the autoinducer-2 exporter (AI-2E) (TC 2.A.86) family.</text>
</comment>
<dbReference type="EMBL" id="CP032405">
    <property type="protein sequence ID" value="QRF53729.1"/>
    <property type="molecule type" value="Genomic_DNA"/>
</dbReference>
<feature type="transmembrane region" description="Helical" evidence="8">
    <location>
        <begin position="254"/>
        <end position="282"/>
    </location>
</feature>
<keyword evidence="7 8" id="KW-0472">Membrane</keyword>
<evidence type="ECO:0000256" key="5">
    <source>
        <dbReference type="ARBA" id="ARBA00022692"/>
    </source>
</evidence>
<organism evidence="9 10">
    <name type="scientific">Rhizobium rosettiformans</name>
    <dbReference type="NCBI Taxonomy" id="1368430"/>
    <lineage>
        <taxon>Bacteria</taxon>
        <taxon>Pseudomonadati</taxon>
        <taxon>Pseudomonadota</taxon>
        <taxon>Alphaproteobacteria</taxon>
        <taxon>Hyphomicrobiales</taxon>
        <taxon>Rhizobiaceae</taxon>
        <taxon>Rhizobium/Agrobacterium group</taxon>
        <taxon>Rhizobium</taxon>
    </lineage>
</organism>
<evidence type="ECO:0000256" key="8">
    <source>
        <dbReference type="SAM" id="Phobius"/>
    </source>
</evidence>
<feature type="transmembrane region" description="Helical" evidence="8">
    <location>
        <begin position="90"/>
        <end position="114"/>
    </location>
</feature>
<sequence length="386" mass="42378">MPPAAMRFTCPGAMRRIGACGMRWWKNEAGSKALQAAAARPQLTIIAIILSLWAAYAAGAFLAPLSLAIFILAFAWPVQQRLSSVMPAPLAITLTLIGIVAVIIGLSSSTIWAFNTIWRLISDNATYYQELYRNAAAWLEENGIGIAGIWADTVSVPWLLRLAQQAVTRMAQTMTFWLVVLAYVMVGLIEISRARRVVERLPHGQVSAHILTACRETARRWRIYIAVRTLISLMTGILIAIFLMISGVPYALEWGVMGFVLNFIPFIGPLIATIVPSLFVLAQFLDPSFAIFVFFSLMVLQFLFGNYIEPWISGDALSMSPFVVLISIFLWTFLWGAYGTFIGVPIAIAVATFAAPSRSMGWISQLMGGPPAQVEIADPQPQTSAE</sequence>
<dbReference type="Pfam" id="PF01594">
    <property type="entry name" value="AI-2E_transport"/>
    <property type="match status" value="1"/>
</dbReference>
<proteinExistence type="inferred from homology"/>
<comment type="subcellular location">
    <subcellularLocation>
        <location evidence="1">Cell membrane</location>
        <topology evidence="1">Multi-pass membrane protein</topology>
    </subcellularLocation>
</comment>
<evidence type="ECO:0000256" key="2">
    <source>
        <dbReference type="ARBA" id="ARBA00009773"/>
    </source>
</evidence>